<dbReference type="GO" id="GO:0089718">
    <property type="term" value="P:amino acid import across plasma membrane"/>
    <property type="evidence" value="ECO:0007669"/>
    <property type="project" value="TreeGrafter"/>
</dbReference>
<feature type="transmembrane region" description="Helical" evidence="12">
    <location>
        <begin position="453"/>
        <end position="477"/>
    </location>
</feature>
<dbReference type="EMBL" id="KB293201">
    <property type="protein sequence ID" value="ELU16289.1"/>
    <property type="molecule type" value="Genomic_DNA"/>
</dbReference>
<dbReference type="GO" id="GO:0005886">
    <property type="term" value="C:plasma membrane"/>
    <property type="evidence" value="ECO:0007669"/>
    <property type="project" value="TreeGrafter"/>
</dbReference>
<dbReference type="OrthoDB" id="6581954at2759"/>
<evidence type="ECO:0000256" key="9">
    <source>
        <dbReference type="PIRSR" id="PIRSR600175-2"/>
    </source>
</evidence>
<feature type="binding site" evidence="8">
    <location>
        <position position="396"/>
    </location>
    <ligand>
        <name>Na(+)</name>
        <dbReference type="ChEBI" id="CHEBI:29101"/>
        <label>1</label>
    </ligand>
</feature>
<dbReference type="InterPro" id="IPR000175">
    <property type="entry name" value="Na/ntran_symport"/>
</dbReference>
<comment type="similarity">
    <text evidence="2 10">Belongs to the sodium:neurotransmitter symporter (SNF) (TC 2.A.22) family.</text>
</comment>
<evidence type="ECO:0000256" key="2">
    <source>
        <dbReference type="ARBA" id="ARBA00006459"/>
    </source>
</evidence>
<dbReference type="GO" id="GO:0046872">
    <property type="term" value="F:metal ion binding"/>
    <property type="evidence" value="ECO:0007669"/>
    <property type="project" value="UniProtKB-KW"/>
</dbReference>
<dbReference type="OMA" id="MCAAVCE"/>
<evidence type="ECO:0000256" key="4">
    <source>
        <dbReference type="ARBA" id="ARBA00022692"/>
    </source>
</evidence>
<feature type="transmembrane region" description="Helical" evidence="12">
    <location>
        <begin position="372"/>
        <end position="395"/>
    </location>
</feature>
<feature type="region of interest" description="Disordered" evidence="11">
    <location>
        <begin position="1"/>
        <end position="22"/>
    </location>
</feature>
<dbReference type="GO" id="GO:0005283">
    <property type="term" value="F:amino acid:sodium symporter activity"/>
    <property type="evidence" value="ECO:0007669"/>
    <property type="project" value="TreeGrafter"/>
</dbReference>
<feature type="binding site" evidence="8">
    <location>
        <position position="296"/>
    </location>
    <ligand>
        <name>Na(+)</name>
        <dbReference type="ChEBI" id="CHEBI:29101"/>
        <label>1</label>
    </ligand>
</feature>
<dbReference type="PANTHER" id="PTHR11616">
    <property type="entry name" value="SODIUM/CHLORIDE DEPENDENT TRANSPORTER"/>
    <property type="match status" value="1"/>
</dbReference>
<dbReference type="PANTHER" id="PTHR11616:SF321">
    <property type="entry name" value="SODIUM-DEPENDENT NUTRIENT AMINO ACID TRANSPORTER 1-RELATED"/>
    <property type="match status" value="1"/>
</dbReference>
<feature type="compositionally biased region" description="Basic and acidic residues" evidence="11">
    <location>
        <begin position="11"/>
        <end position="22"/>
    </location>
</feature>
<keyword evidence="8" id="KW-0915">Sodium</keyword>
<feature type="binding site" evidence="8">
    <location>
        <position position="42"/>
    </location>
    <ligand>
        <name>Na(+)</name>
        <dbReference type="ChEBI" id="CHEBI:29101"/>
        <label>1</label>
    </ligand>
</feature>
<dbReference type="Pfam" id="PF00209">
    <property type="entry name" value="SNF"/>
    <property type="match status" value="1"/>
</dbReference>
<dbReference type="InterPro" id="IPR037272">
    <property type="entry name" value="SNS_sf"/>
</dbReference>
<evidence type="ECO:0000256" key="5">
    <source>
        <dbReference type="ARBA" id="ARBA00022989"/>
    </source>
</evidence>
<evidence type="ECO:0000313" key="14">
    <source>
        <dbReference type="EnsemblMetazoa" id="CapteP222696"/>
    </source>
</evidence>
<keyword evidence="6 12" id="KW-0472">Membrane</keyword>
<organism evidence="13">
    <name type="scientific">Capitella teleta</name>
    <name type="common">Polychaete worm</name>
    <dbReference type="NCBI Taxonomy" id="283909"/>
    <lineage>
        <taxon>Eukaryota</taxon>
        <taxon>Metazoa</taxon>
        <taxon>Spiralia</taxon>
        <taxon>Lophotrochozoa</taxon>
        <taxon>Annelida</taxon>
        <taxon>Polychaeta</taxon>
        <taxon>Sedentaria</taxon>
        <taxon>Scolecida</taxon>
        <taxon>Capitellidae</taxon>
        <taxon>Capitella</taxon>
    </lineage>
</organism>
<keyword evidence="9" id="KW-1015">Disulfide bond</keyword>
<sequence length="592" mass="66574">MAATSDSVAEDELKSRSDQKESPERAQWNKQCDFFLCCVGYAVGIGNLWRFPYLCMRNGGGAFLIPYFIFLLLCGIPLFFMELSLGQFSSLSPLSVWKINPLFKGLGFGMVLVSGIVCIYYNVIMAWALYYVYATFRTIGTGQVPWDSCGNWWNTDRCLRRSGGLTETLFNVTTTDISAAVNSTKKMTPTEEFWQYNVLRMSSGIDEVGGMRWELLICLFIAWLMVFACICKGVKSTGKVVYFTATMPYLMLIVMLGRGLSLPGAWDGIYYYLKPDFTKLAQLQVWAEACSQIFYSLGPAYGGLITMASFNKFSNNCYRDAIVIPCINCGTSFLAGFVVFSVVGFMAAEAGLKVDEVVVSGPGLAFVVYPEALSLLPVAPVWAILFFLMLIIMGLDTQFGMFETMTSGFVDEFPRYLKGRETLFTGFMCLLSFLLGVPIVTQCGVYIFQIMDWYSACFSLITISFLECLAVGWIYGSNNLLSDITFMIGYRPCAWWSVCWRVITPVSLLSVLVMTMVRFTPPTYGDYIYPPWAIFLGWVFALCSLIPIPAVMIFRILRAKGTLTERIRHLLQPARDWDLRVAFALLGWRCIL</sequence>
<feature type="transmembrane region" description="Helical" evidence="12">
    <location>
        <begin position="211"/>
        <end position="230"/>
    </location>
</feature>
<dbReference type="HOGENOM" id="CLU_006855_9_5_1"/>
<keyword evidence="4 10" id="KW-0812">Transmembrane</keyword>
<evidence type="ECO:0000256" key="8">
    <source>
        <dbReference type="PIRSR" id="PIRSR600175-1"/>
    </source>
</evidence>
<protein>
    <recommendedName>
        <fullName evidence="10">Transporter</fullName>
    </recommendedName>
</protein>
<evidence type="ECO:0000256" key="1">
    <source>
        <dbReference type="ARBA" id="ARBA00004141"/>
    </source>
</evidence>
<evidence type="ECO:0000256" key="10">
    <source>
        <dbReference type="RuleBase" id="RU003732"/>
    </source>
</evidence>
<dbReference type="Proteomes" id="UP000014760">
    <property type="component" value="Unassembled WGS sequence"/>
</dbReference>
<dbReference type="PROSITE" id="PS00610">
    <property type="entry name" value="NA_NEUROTRAN_SYMP_1"/>
    <property type="match status" value="1"/>
</dbReference>
<feature type="disulfide bond" evidence="9">
    <location>
        <begin position="149"/>
        <end position="158"/>
    </location>
</feature>
<evidence type="ECO:0000256" key="3">
    <source>
        <dbReference type="ARBA" id="ARBA00022448"/>
    </source>
</evidence>
<feature type="transmembrane region" description="Helical" evidence="12">
    <location>
        <begin position="423"/>
        <end position="447"/>
    </location>
</feature>
<dbReference type="PRINTS" id="PR00176">
    <property type="entry name" value="NANEUSMPORT"/>
</dbReference>
<dbReference type="EnsemblMetazoa" id="CapteT222696">
    <property type="protein sequence ID" value="CapteP222696"/>
    <property type="gene ID" value="CapteG222696"/>
</dbReference>
<dbReference type="AlphaFoldDB" id="R7VCD9"/>
<feature type="transmembrane region" description="Helical" evidence="12">
    <location>
        <begin position="106"/>
        <end position="133"/>
    </location>
</feature>
<keyword evidence="5 12" id="KW-1133">Transmembrane helix</keyword>
<dbReference type="EMBL" id="AMQN01017509">
    <property type="status" value="NOT_ANNOTATED_CDS"/>
    <property type="molecule type" value="Genomic_DNA"/>
</dbReference>
<reference evidence="15" key="1">
    <citation type="submission" date="2012-12" db="EMBL/GenBank/DDBJ databases">
        <authorList>
            <person name="Hellsten U."/>
            <person name="Grimwood J."/>
            <person name="Chapman J.A."/>
            <person name="Shapiro H."/>
            <person name="Aerts A."/>
            <person name="Otillar R.P."/>
            <person name="Terry A.Y."/>
            <person name="Boore J.L."/>
            <person name="Simakov O."/>
            <person name="Marletaz F."/>
            <person name="Cho S.-J."/>
            <person name="Edsinger-Gonzales E."/>
            <person name="Havlak P."/>
            <person name="Kuo D.-H."/>
            <person name="Larsson T."/>
            <person name="Lv J."/>
            <person name="Arendt D."/>
            <person name="Savage R."/>
            <person name="Osoegawa K."/>
            <person name="de Jong P."/>
            <person name="Lindberg D.R."/>
            <person name="Seaver E.C."/>
            <person name="Weisblat D.A."/>
            <person name="Putnam N.H."/>
            <person name="Grigoriev I.V."/>
            <person name="Rokhsar D.S."/>
        </authorList>
    </citation>
    <scope>NUCLEOTIDE SEQUENCE</scope>
    <source>
        <strain evidence="15">I ESC-2004</strain>
    </source>
</reference>
<keyword evidence="8" id="KW-0479">Metal-binding</keyword>
<keyword evidence="7" id="KW-0325">Glycoprotein</keyword>
<keyword evidence="3 10" id="KW-0813">Transport</keyword>
<feature type="transmembrane region" description="Helical" evidence="12">
    <location>
        <begin position="322"/>
        <end position="348"/>
    </location>
</feature>
<evidence type="ECO:0000256" key="7">
    <source>
        <dbReference type="ARBA" id="ARBA00023180"/>
    </source>
</evidence>
<evidence type="ECO:0000256" key="11">
    <source>
        <dbReference type="SAM" id="MobiDB-lite"/>
    </source>
</evidence>
<reference evidence="13 15" key="2">
    <citation type="journal article" date="2013" name="Nature">
        <title>Insights into bilaterian evolution from three spiralian genomes.</title>
        <authorList>
            <person name="Simakov O."/>
            <person name="Marletaz F."/>
            <person name="Cho S.J."/>
            <person name="Edsinger-Gonzales E."/>
            <person name="Havlak P."/>
            <person name="Hellsten U."/>
            <person name="Kuo D.H."/>
            <person name="Larsson T."/>
            <person name="Lv J."/>
            <person name="Arendt D."/>
            <person name="Savage R."/>
            <person name="Osoegawa K."/>
            <person name="de Jong P."/>
            <person name="Grimwood J."/>
            <person name="Chapman J.A."/>
            <person name="Shapiro H."/>
            <person name="Aerts A."/>
            <person name="Otillar R.P."/>
            <person name="Terry A.Y."/>
            <person name="Boore J.L."/>
            <person name="Grigoriev I.V."/>
            <person name="Lindberg D.R."/>
            <person name="Seaver E.C."/>
            <person name="Weisblat D.A."/>
            <person name="Putnam N.H."/>
            <person name="Rokhsar D.S."/>
        </authorList>
    </citation>
    <scope>NUCLEOTIDE SEQUENCE</scope>
    <source>
        <strain evidence="13 15">I ESC-2004</strain>
    </source>
</reference>
<gene>
    <name evidence="13" type="ORF">CAPTEDRAFT_222696</name>
</gene>
<dbReference type="SUPFAM" id="SSF161070">
    <property type="entry name" value="SNF-like"/>
    <property type="match status" value="1"/>
</dbReference>
<feature type="transmembrane region" description="Helical" evidence="12">
    <location>
        <begin position="498"/>
        <end position="520"/>
    </location>
</feature>
<keyword evidence="15" id="KW-1185">Reference proteome</keyword>
<accession>R7VCD9</accession>
<comment type="subcellular location">
    <subcellularLocation>
        <location evidence="1">Membrane</location>
        <topology evidence="1">Multi-pass membrane protein</topology>
    </subcellularLocation>
</comment>
<reference evidence="14" key="3">
    <citation type="submission" date="2015-06" db="UniProtKB">
        <authorList>
            <consortium name="EnsemblMetazoa"/>
        </authorList>
    </citation>
    <scope>IDENTIFICATION</scope>
</reference>
<evidence type="ECO:0000256" key="6">
    <source>
        <dbReference type="ARBA" id="ARBA00023136"/>
    </source>
</evidence>
<evidence type="ECO:0000313" key="13">
    <source>
        <dbReference type="EMBL" id="ELU16289.1"/>
    </source>
</evidence>
<feature type="binding site" evidence="8">
    <location>
        <position position="47"/>
    </location>
    <ligand>
        <name>Na(+)</name>
        <dbReference type="ChEBI" id="CHEBI:29101"/>
        <label>1</label>
    </ligand>
</feature>
<evidence type="ECO:0000313" key="15">
    <source>
        <dbReference type="Proteomes" id="UP000014760"/>
    </source>
</evidence>
<feature type="transmembrane region" description="Helical" evidence="12">
    <location>
        <begin position="250"/>
        <end position="273"/>
    </location>
</feature>
<feature type="transmembrane region" description="Helical" evidence="12">
    <location>
        <begin position="532"/>
        <end position="557"/>
    </location>
</feature>
<feature type="binding site" evidence="8">
    <location>
        <position position="43"/>
    </location>
    <ligand>
        <name>Na(+)</name>
        <dbReference type="ChEBI" id="CHEBI:29101"/>
        <label>1</label>
    </ligand>
</feature>
<dbReference type="PROSITE" id="PS50267">
    <property type="entry name" value="NA_NEUROTRAN_SYMP_3"/>
    <property type="match status" value="1"/>
</dbReference>
<feature type="binding site" evidence="8">
    <location>
        <position position="40"/>
    </location>
    <ligand>
        <name>Na(+)</name>
        <dbReference type="ChEBI" id="CHEBI:29101"/>
        <label>1</label>
    </ligand>
</feature>
<name>R7VCD9_CAPTE</name>
<keyword evidence="10" id="KW-0769">Symport</keyword>
<feature type="transmembrane region" description="Helical" evidence="12">
    <location>
        <begin position="64"/>
        <end position="85"/>
    </location>
</feature>
<feature type="binding site" evidence="8">
    <location>
        <position position="328"/>
    </location>
    <ligand>
        <name>Na(+)</name>
        <dbReference type="ChEBI" id="CHEBI:29101"/>
        <label>1</label>
    </ligand>
</feature>
<proteinExistence type="inferred from homology"/>
<evidence type="ECO:0000256" key="12">
    <source>
        <dbReference type="SAM" id="Phobius"/>
    </source>
</evidence>